<dbReference type="Proteomes" id="UP000830293">
    <property type="component" value="Segment"/>
</dbReference>
<reference evidence="1" key="1">
    <citation type="submission" date="2020-04" db="EMBL/GenBank/DDBJ databases">
        <title>A mysterious 80 nm amoeba virus with a near complete 'ORFan genome' challenges the classification of DNA viruses.</title>
        <authorList>
            <person name="Boratto P.V.M."/>
            <person name="Oliveira G.P."/>
            <person name="Machado T.B."/>
            <person name="Andrade A.C.S.P."/>
            <person name="Baudoin J.P."/>
            <person name="Klose T."/>
            <person name="Azza S."/>
            <person name="Decloquement P."/>
            <person name="Chabriere E."/>
            <person name="Colson P."/>
            <person name="Levasseur A."/>
            <person name="La Scola B."/>
            <person name="Abrahao J.S."/>
        </authorList>
    </citation>
    <scope>NUCLEOTIDE SEQUENCE</scope>
    <source>
        <strain evidence="1">BHMG</strain>
    </source>
</reference>
<accession>A0AAE7B4A9</accession>
<dbReference type="GeneID" id="80539293"/>
<sequence length="156" mass="17621">MQVLSNSLDYTRAPGFVAGNVRNESCVVIVQVQNDLQTSPEVQFYMPRKYKHVKRVTLKRVDVPSTVTAAQRIIHFTKQDGSDLFPTVQRATTANVTYKGFLVDAGDKNLNLVLANYRDSDGTFDQVMGLKQSNWVDAVTDFRCVLTFELELAVWQ</sequence>
<organism evidence="1 2">
    <name type="scientific">Yaravirus sp. 'brasiliensis'</name>
    <dbReference type="NCBI Taxonomy" id="2739681"/>
    <lineage>
        <taxon>Viruses</taxon>
        <taxon>Varidnaviria</taxon>
        <taxon>Bamfordvirae</taxon>
        <taxon>Nucleocytoviricota</taxon>
        <taxon>Mriyaviricetes</taxon>
        <taxon>Yaraviridae</taxon>
        <taxon>Yaravirus</taxon>
        <taxon>Yaravirus brasiliense</taxon>
    </lineage>
</organism>
<keyword evidence="2" id="KW-1185">Reference proteome</keyword>
<proteinExistence type="predicted"/>
<evidence type="ECO:0000313" key="2">
    <source>
        <dbReference type="Proteomes" id="UP000830293"/>
    </source>
</evidence>
<protein>
    <submittedName>
        <fullName evidence="1">Uncharacterized protein</fullName>
    </submittedName>
</protein>
<dbReference type="RefSeq" id="YP_010800657.1">
    <property type="nucleotide sequence ID" value="NC_076895.1"/>
</dbReference>
<dbReference type="KEGG" id="vg:80539293"/>
<name>A0AAE7B4A9_9VIRU</name>
<dbReference type="EMBL" id="MT293574">
    <property type="protein sequence ID" value="QKE44410.1"/>
    <property type="molecule type" value="Genomic_DNA"/>
</dbReference>
<evidence type="ECO:0000313" key="1">
    <source>
        <dbReference type="EMBL" id="QKE44410.1"/>
    </source>
</evidence>